<dbReference type="PANTHER" id="PTHR45712:SF22">
    <property type="entry name" value="INSULIN-LIKE GROWTH FACTOR-BINDING PROTEIN COMPLEX ACID LABILE SUBUNIT"/>
    <property type="match status" value="1"/>
</dbReference>
<sequence length="409" mass="48697">MDSWWQTYRNEYQCVVQNKEVFDGNRVTIEKAEGNHESGKSDDDVKFFYLTGANLKYFPRNLEYVFKNLELIYIYNSKLIEITSEDLKPFPKLKYFKLYENPIEVIRENLFINNPDLEVLYLLSNKINHIDPKALSHLNKLRAIDLNDNVCKFDKDQVETRSEVLEIIKKIEQGQCLSPKYTTTTTENPLILKIKQHKQQNENLKLKNVSNEKEQNIKKFTEENQKLRKIIDDQEKILKEHKTKIEEMTQNNQEIKDKFKNFETKNEEMEKNVEKILEISEKLFEKLEKQEIKSQNDFIKLSADQTKLLEKNDQIFETILKHENEFQDNCKKFSVDQGKLSTNYESLNNQFSNFTLLVDELMKKEDQLKVANINLDQCDAKIRKKSANDELEKQIDEFFKKFNDKTKNP</sequence>
<keyword evidence="1" id="KW-0433">Leucine-rich repeat</keyword>
<organism evidence="4 5">
    <name type="scientific">Polypedilum vanderplanki</name>
    <name type="common">Sleeping chironomid midge</name>
    <dbReference type="NCBI Taxonomy" id="319348"/>
    <lineage>
        <taxon>Eukaryota</taxon>
        <taxon>Metazoa</taxon>
        <taxon>Ecdysozoa</taxon>
        <taxon>Arthropoda</taxon>
        <taxon>Hexapoda</taxon>
        <taxon>Insecta</taxon>
        <taxon>Pterygota</taxon>
        <taxon>Neoptera</taxon>
        <taxon>Endopterygota</taxon>
        <taxon>Diptera</taxon>
        <taxon>Nematocera</taxon>
        <taxon>Chironomoidea</taxon>
        <taxon>Chironomidae</taxon>
        <taxon>Chironominae</taxon>
        <taxon>Polypedilum</taxon>
        <taxon>Polypedilum</taxon>
    </lineage>
</organism>
<evidence type="ECO:0000256" key="2">
    <source>
        <dbReference type="ARBA" id="ARBA00022737"/>
    </source>
</evidence>
<dbReference type="InterPro" id="IPR032675">
    <property type="entry name" value="LRR_dom_sf"/>
</dbReference>
<feature type="coiled-coil region" evidence="3">
    <location>
        <begin position="361"/>
        <end position="408"/>
    </location>
</feature>
<dbReference type="AlphaFoldDB" id="A0A9J6CFW7"/>
<dbReference type="Proteomes" id="UP001107558">
    <property type="component" value="Chromosome 1"/>
</dbReference>
<proteinExistence type="predicted"/>
<evidence type="ECO:0000313" key="4">
    <source>
        <dbReference type="EMBL" id="KAG5680510.1"/>
    </source>
</evidence>
<evidence type="ECO:0000313" key="5">
    <source>
        <dbReference type="Proteomes" id="UP001107558"/>
    </source>
</evidence>
<evidence type="ECO:0000256" key="1">
    <source>
        <dbReference type="ARBA" id="ARBA00022614"/>
    </source>
</evidence>
<evidence type="ECO:0008006" key="6">
    <source>
        <dbReference type="Google" id="ProtNLM"/>
    </source>
</evidence>
<dbReference type="InterPro" id="IPR050333">
    <property type="entry name" value="SLRP"/>
</dbReference>
<keyword evidence="3" id="KW-0175">Coiled coil</keyword>
<dbReference type="OrthoDB" id="4691307at2759"/>
<protein>
    <recommendedName>
        <fullName evidence="6">Leucine rich repeat protein</fullName>
    </recommendedName>
</protein>
<comment type="caution">
    <text evidence="4">The sequence shown here is derived from an EMBL/GenBank/DDBJ whole genome shotgun (WGS) entry which is preliminary data.</text>
</comment>
<dbReference type="EMBL" id="JADBJN010000001">
    <property type="protein sequence ID" value="KAG5680510.1"/>
    <property type="molecule type" value="Genomic_DNA"/>
</dbReference>
<dbReference type="PANTHER" id="PTHR45712">
    <property type="entry name" value="AGAP008170-PA"/>
    <property type="match status" value="1"/>
</dbReference>
<keyword evidence="2" id="KW-0677">Repeat</keyword>
<gene>
    <name evidence="4" type="ORF">PVAND_010017</name>
</gene>
<dbReference type="Gene3D" id="3.80.10.10">
    <property type="entry name" value="Ribonuclease Inhibitor"/>
    <property type="match status" value="1"/>
</dbReference>
<accession>A0A9J6CFW7</accession>
<reference evidence="4" key="1">
    <citation type="submission" date="2021-03" db="EMBL/GenBank/DDBJ databases">
        <title>Chromosome level genome of the anhydrobiotic midge Polypedilum vanderplanki.</title>
        <authorList>
            <person name="Yoshida Y."/>
            <person name="Kikawada T."/>
            <person name="Gusev O."/>
        </authorList>
    </citation>
    <scope>NUCLEOTIDE SEQUENCE</scope>
    <source>
        <strain evidence="4">NIAS01</strain>
        <tissue evidence="4">Whole body or cell culture</tissue>
    </source>
</reference>
<keyword evidence="5" id="KW-1185">Reference proteome</keyword>
<dbReference type="Pfam" id="PF13855">
    <property type="entry name" value="LRR_8"/>
    <property type="match status" value="1"/>
</dbReference>
<name>A0A9J6CFW7_POLVA</name>
<evidence type="ECO:0000256" key="3">
    <source>
        <dbReference type="SAM" id="Coils"/>
    </source>
</evidence>
<dbReference type="SUPFAM" id="SSF52058">
    <property type="entry name" value="L domain-like"/>
    <property type="match status" value="1"/>
</dbReference>
<dbReference type="InterPro" id="IPR001611">
    <property type="entry name" value="Leu-rich_rpt"/>
</dbReference>
<feature type="coiled-coil region" evidence="3">
    <location>
        <begin position="194"/>
        <end position="290"/>
    </location>
</feature>